<feature type="binding site" evidence="14">
    <location>
        <begin position="84"/>
        <end position="85"/>
    </location>
    <ligand>
        <name>NAD(+)</name>
        <dbReference type="ChEBI" id="CHEBI:57540"/>
    </ligand>
</feature>
<evidence type="ECO:0000256" key="3">
    <source>
        <dbReference type="ARBA" id="ARBA00013308"/>
    </source>
</evidence>
<dbReference type="InterPro" id="IPR001357">
    <property type="entry name" value="BRCT_dom"/>
</dbReference>
<organism evidence="17 18">
    <name type="scientific">Thiobaca trueperi</name>
    <dbReference type="NCBI Taxonomy" id="127458"/>
    <lineage>
        <taxon>Bacteria</taxon>
        <taxon>Pseudomonadati</taxon>
        <taxon>Pseudomonadota</taxon>
        <taxon>Gammaproteobacteria</taxon>
        <taxon>Chromatiales</taxon>
        <taxon>Chromatiaceae</taxon>
        <taxon>Thiobaca</taxon>
    </lineage>
</organism>
<dbReference type="PANTHER" id="PTHR23389">
    <property type="entry name" value="CHROMOSOME TRANSMISSION FIDELITY FACTOR 18"/>
    <property type="match status" value="1"/>
</dbReference>
<keyword evidence="11 14" id="KW-0234">DNA repair</keyword>
<name>A0A4R3MY60_9GAMM</name>
<feature type="domain" description="BRCT" evidence="16">
    <location>
        <begin position="671"/>
        <end position="742"/>
    </location>
</feature>
<feature type="binding site" evidence="14">
    <location>
        <position position="176"/>
    </location>
    <ligand>
        <name>NAD(+)</name>
        <dbReference type="ChEBI" id="CHEBI:57540"/>
    </ligand>
</feature>
<dbReference type="InterPro" id="IPR012340">
    <property type="entry name" value="NA-bd_OB-fold"/>
</dbReference>
<dbReference type="InterPro" id="IPR004150">
    <property type="entry name" value="NAD_DNA_ligase_OB"/>
</dbReference>
<dbReference type="EC" id="6.5.1.2" evidence="2 14"/>
<dbReference type="InterPro" id="IPR018239">
    <property type="entry name" value="DNA_ligase_AS"/>
</dbReference>
<dbReference type="InterPro" id="IPR013840">
    <property type="entry name" value="DNAligase_N"/>
</dbReference>
<dbReference type="FunFam" id="2.40.50.140:FF:000012">
    <property type="entry name" value="DNA ligase"/>
    <property type="match status" value="1"/>
</dbReference>
<proteinExistence type="inferred from homology"/>
<comment type="caution">
    <text evidence="14">Lacks conserved residue(s) required for the propagation of feature annotation.</text>
</comment>
<evidence type="ECO:0000256" key="13">
    <source>
        <dbReference type="ARBA" id="ARBA00060881"/>
    </source>
</evidence>
<dbReference type="AlphaFoldDB" id="A0A4R3MY60"/>
<dbReference type="FunFam" id="3.30.470.30:FF:000001">
    <property type="entry name" value="DNA ligase"/>
    <property type="match status" value="1"/>
</dbReference>
<keyword evidence="6 14" id="KW-0479">Metal-binding</keyword>
<keyword evidence="8 14" id="KW-0862">Zinc</keyword>
<dbReference type="SUPFAM" id="SSF56091">
    <property type="entry name" value="DNA ligase/mRNA capping enzyme, catalytic domain"/>
    <property type="match status" value="1"/>
</dbReference>
<dbReference type="FunFam" id="1.10.287.610:FF:000002">
    <property type="entry name" value="DNA ligase"/>
    <property type="match status" value="1"/>
</dbReference>
<dbReference type="SMART" id="SM00278">
    <property type="entry name" value="HhH1"/>
    <property type="match status" value="4"/>
</dbReference>
<feature type="binding site" evidence="14">
    <location>
        <begin position="35"/>
        <end position="39"/>
    </location>
    <ligand>
        <name>NAD(+)</name>
        <dbReference type="ChEBI" id="CHEBI:57540"/>
    </ligand>
</feature>
<keyword evidence="14" id="KW-0464">Manganese</keyword>
<feature type="binding site" evidence="14">
    <location>
        <position position="410"/>
    </location>
    <ligand>
        <name>Zn(2+)</name>
        <dbReference type="ChEBI" id="CHEBI:29105"/>
    </ligand>
</feature>
<dbReference type="InterPro" id="IPR001679">
    <property type="entry name" value="DNA_ligase"/>
</dbReference>
<dbReference type="GO" id="GO:0006260">
    <property type="term" value="P:DNA replication"/>
    <property type="evidence" value="ECO:0007669"/>
    <property type="project" value="UniProtKB-KW"/>
</dbReference>
<dbReference type="InterPro" id="IPR036420">
    <property type="entry name" value="BRCT_dom_sf"/>
</dbReference>
<evidence type="ECO:0000256" key="2">
    <source>
        <dbReference type="ARBA" id="ARBA00012722"/>
    </source>
</evidence>
<evidence type="ECO:0000256" key="6">
    <source>
        <dbReference type="ARBA" id="ARBA00022723"/>
    </source>
</evidence>
<evidence type="ECO:0000256" key="9">
    <source>
        <dbReference type="ARBA" id="ARBA00022842"/>
    </source>
</evidence>
<dbReference type="HAMAP" id="MF_01588">
    <property type="entry name" value="DNA_ligase_A"/>
    <property type="match status" value="1"/>
</dbReference>
<comment type="function">
    <text evidence="1 14">DNA ligase that catalyzes the formation of phosphodiester linkages between 5'-phosphoryl and 3'-hydroxyl groups in double-stranded DNA using NAD as a coenzyme and as the energy source for the reaction. It is essential for DNA replication and repair of damaged DNA.</text>
</comment>
<dbReference type="SUPFAM" id="SSF47781">
    <property type="entry name" value="RuvA domain 2-like"/>
    <property type="match status" value="2"/>
</dbReference>
<dbReference type="Gene3D" id="2.40.50.140">
    <property type="entry name" value="Nucleic acid-binding proteins"/>
    <property type="match status" value="1"/>
</dbReference>
<feature type="binding site" evidence="14">
    <location>
        <position position="413"/>
    </location>
    <ligand>
        <name>Zn(2+)</name>
        <dbReference type="ChEBI" id="CHEBI:29105"/>
    </ligand>
</feature>
<dbReference type="Pfam" id="PF14520">
    <property type="entry name" value="HHH_5"/>
    <property type="match status" value="1"/>
</dbReference>
<dbReference type="PIRSF" id="PIRSF001604">
    <property type="entry name" value="LigA"/>
    <property type="match status" value="1"/>
</dbReference>
<dbReference type="SMART" id="SM00292">
    <property type="entry name" value="BRCT"/>
    <property type="match status" value="1"/>
</dbReference>
<dbReference type="GO" id="GO:0005829">
    <property type="term" value="C:cytosol"/>
    <property type="evidence" value="ECO:0007669"/>
    <property type="project" value="TreeGrafter"/>
</dbReference>
<gene>
    <name evidence="14" type="primary">ligA</name>
    <name evidence="17" type="ORF">EDC35_104160</name>
</gene>
<dbReference type="Pfam" id="PF12826">
    <property type="entry name" value="HHH_2"/>
    <property type="match status" value="2"/>
</dbReference>
<reference evidence="17 18" key="1">
    <citation type="submission" date="2019-03" db="EMBL/GenBank/DDBJ databases">
        <title>Genomic Encyclopedia of Type Strains, Phase IV (KMG-IV): sequencing the most valuable type-strain genomes for metagenomic binning, comparative biology and taxonomic classification.</title>
        <authorList>
            <person name="Goeker M."/>
        </authorList>
    </citation>
    <scope>NUCLEOTIDE SEQUENCE [LARGE SCALE GENOMIC DNA]</scope>
    <source>
        <strain evidence="17 18">DSM 13587</strain>
    </source>
</reference>
<feature type="binding site" evidence="14">
    <location>
        <position position="139"/>
    </location>
    <ligand>
        <name>NAD(+)</name>
        <dbReference type="ChEBI" id="CHEBI:57540"/>
    </ligand>
</feature>
<evidence type="ECO:0000256" key="10">
    <source>
        <dbReference type="ARBA" id="ARBA00023027"/>
    </source>
</evidence>
<dbReference type="Gene3D" id="3.30.470.30">
    <property type="entry name" value="DNA ligase/mRNA capping enzyme"/>
    <property type="match status" value="1"/>
</dbReference>
<dbReference type="InterPro" id="IPR033136">
    <property type="entry name" value="DNA_ligase_CS"/>
</dbReference>
<keyword evidence="18" id="KW-1185">Reference proteome</keyword>
<keyword evidence="4 14" id="KW-0436">Ligase</keyword>
<dbReference type="PANTHER" id="PTHR23389:SF9">
    <property type="entry name" value="DNA LIGASE"/>
    <property type="match status" value="1"/>
</dbReference>
<evidence type="ECO:0000256" key="4">
    <source>
        <dbReference type="ARBA" id="ARBA00022598"/>
    </source>
</evidence>
<comment type="similarity">
    <text evidence="13 14">Belongs to the NAD-dependent DNA ligase family. LigA subfamily.</text>
</comment>
<dbReference type="PROSITE" id="PS50172">
    <property type="entry name" value="BRCT"/>
    <property type="match status" value="1"/>
</dbReference>
<evidence type="ECO:0000256" key="15">
    <source>
        <dbReference type="RuleBase" id="RU000618"/>
    </source>
</evidence>
<evidence type="ECO:0000256" key="14">
    <source>
        <dbReference type="HAMAP-Rule" id="MF_01588"/>
    </source>
</evidence>
<evidence type="ECO:0000313" key="18">
    <source>
        <dbReference type="Proteomes" id="UP000295717"/>
    </source>
</evidence>
<dbReference type="SMART" id="SM00532">
    <property type="entry name" value="LIGANc"/>
    <property type="match status" value="1"/>
</dbReference>
<sequence length="753" mass="82211">MTTPDEAGRRVELLRADIRHHNHRYYVLDDPEIPDADYDRLVRELQALESDFPDLVTPDSPTQRVGAAPRPDFAAVRHTVPMISLDNAMSDAELADFDRKTQAALQTTDSVLYTAEPKLDGLAVSIRYERGRLMQAATRGDGATGEDVTHNVRTIQSVPLCLFGDDWPAVLEVRGEVYMTRTGFARLNDAMQRAGDKPFANPRNAAAGSLRQLDPRITASRPLAFCCYGWGDLSAPPAASQFAMLQRLAAWGIPISRELRQVAGLEACRAYFEDLGRRRDTLDYDIDGVVFKLDRLADQERLGATSHHPRWAIARKFPAQEALTLVEAVEFQVGRTGAVTPVARLQPVQVGGVTVANATLHNLDEVRRKDVRIGDTVVVRRAGDVIPEVARVVVERRPADARVVELPAQCPVCGSDVIRPEGEAVARCSGGLYCPAQRKESIRHFASRRAMDIEGLGDRLIEQLVDLDWVREPADLYRLSLEQLAGLERMGEKSAANLLAALERSKDTTLARFIFALGIREVGESTAQALAARFDGIEALMQARVTDFVCERGVKGIGRETATALHRFLSERPDLDVKGELADWLAGQGIRGLTASRAGLLAQRFTTLEALRAAELEDLYANSSRLVEGVGPVVAAHLAAFFAQPHNREAIGRLLAVGVHWPETPAAAPPKAEQPLAGKTLVITGTLSQPRDAIKDWLQRQGAKVTGSLSRNTHYLLAGESPGSKLEQARSLGVEVIDEAGLAALLGRESPSV</sequence>
<dbReference type="PROSITE" id="PS01056">
    <property type="entry name" value="DNA_LIGASE_N2"/>
    <property type="match status" value="1"/>
</dbReference>
<dbReference type="SUPFAM" id="SSF50249">
    <property type="entry name" value="Nucleic acid-binding proteins"/>
    <property type="match status" value="1"/>
</dbReference>
<accession>A0A4R3MY60</accession>
<keyword evidence="10 14" id="KW-0520">NAD</keyword>
<evidence type="ECO:0000313" key="17">
    <source>
        <dbReference type="EMBL" id="TCT21305.1"/>
    </source>
</evidence>
<evidence type="ECO:0000256" key="7">
    <source>
        <dbReference type="ARBA" id="ARBA00022763"/>
    </source>
</evidence>
<evidence type="ECO:0000259" key="16">
    <source>
        <dbReference type="PROSITE" id="PS50172"/>
    </source>
</evidence>
<dbReference type="NCBIfam" id="NF005932">
    <property type="entry name" value="PRK07956.1"/>
    <property type="match status" value="1"/>
</dbReference>
<evidence type="ECO:0000256" key="12">
    <source>
        <dbReference type="ARBA" id="ARBA00034005"/>
    </source>
</evidence>
<dbReference type="GO" id="GO:0003911">
    <property type="term" value="F:DNA ligase (NAD+) activity"/>
    <property type="evidence" value="ECO:0007669"/>
    <property type="project" value="UniProtKB-UniRule"/>
</dbReference>
<dbReference type="Gene3D" id="3.40.50.10190">
    <property type="entry name" value="BRCT domain"/>
    <property type="match status" value="1"/>
</dbReference>
<dbReference type="Gene3D" id="1.10.287.610">
    <property type="entry name" value="Helix hairpin bin"/>
    <property type="match status" value="1"/>
</dbReference>
<dbReference type="EMBL" id="SMAO01000004">
    <property type="protein sequence ID" value="TCT21305.1"/>
    <property type="molecule type" value="Genomic_DNA"/>
</dbReference>
<evidence type="ECO:0000256" key="5">
    <source>
        <dbReference type="ARBA" id="ARBA00022705"/>
    </source>
</evidence>
<feature type="binding site" evidence="14">
    <location>
        <position position="316"/>
    </location>
    <ligand>
        <name>NAD(+)</name>
        <dbReference type="ChEBI" id="CHEBI:57540"/>
    </ligand>
</feature>
<dbReference type="GO" id="GO:0006281">
    <property type="term" value="P:DNA repair"/>
    <property type="evidence" value="ECO:0007669"/>
    <property type="project" value="UniProtKB-KW"/>
</dbReference>
<evidence type="ECO:0000256" key="8">
    <source>
        <dbReference type="ARBA" id="ARBA00022833"/>
    </source>
</evidence>
<keyword evidence="5 14" id="KW-0235">DNA replication</keyword>
<dbReference type="RefSeq" id="WP_132976909.1">
    <property type="nucleotide sequence ID" value="NZ_SMAO01000004.1"/>
</dbReference>
<dbReference type="Pfam" id="PF00533">
    <property type="entry name" value="BRCT"/>
    <property type="match status" value="1"/>
</dbReference>
<keyword evidence="9 14" id="KW-0460">Magnesium</keyword>
<dbReference type="Proteomes" id="UP000295717">
    <property type="component" value="Unassembled WGS sequence"/>
</dbReference>
<dbReference type="Pfam" id="PF03120">
    <property type="entry name" value="OB_DNA_ligase"/>
    <property type="match status" value="1"/>
</dbReference>
<dbReference type="OrthoDB" id="9759736at2"/>
<dbReference type="Gene3D" id="1.10.150.20">
    <property type="entry name" value="5' to 3' exonuclease, C-terminal subdomain"/>
    <property type="match status" value="3"/>
</dbReference>
<comment type="cofactor">
    <cofactor evidence="14">
        <name>Mg(2+)</name>
        <dbReference type="ChEBI" id="CHEBI:18420"/>
    </cofactor>
    <cofactor evidence="14">
        <name>Mn(2+)</name>
        <dbReference type="ChEBI" id="CHEBI:29035"/>
    </cofactor>
</comment>
<dbReference type="InterPro" id="IPR010994">
    <property type="entry name" value="RuvA_2-like"/>
</dbReference>
<dbReference type="FunFam" id="1.10.150.20:FF:000007">
    <property type="entry name" value="DNA ligase"/>
    <property type="match status" value="1"/>
</dbReference>
<dbReference type="Gene3D" id="6.20.10.30">
    <property type="match status" value="1"/>
</dbReference>
<keyword evidence="7 14" id="KW-0227">DNA damage</keyword>
<dbReference type="PROSITE" id="PS01055">
    <property type="entry name" value="DNA_LIGASE_N1"/>
    <property type="match status" value="1"/>
</dbReference>
<dbReference type="Pfam" id="PF01653">
    <property type="entry name" value="DNA_ligase_aden"/>
    <property type="match status" value="1"/>
</dbReference>
<evidence type="ECO:0000256" key="1">
    <source>
        <dbReference type="ARBA" id="ARBA00004067"/>
    </source>
</evidence>
<feature type="active site" description="N6-AMP-lysine intermediate" evidence="14">
    <location>
        <position position="118"/>
    </location>
</feature>
<dbReference type="SUPFAM" id="SSF52113">
    <property type="entry name" value="BRCT domain"/>
    <property type="match status" value="1"/>
</dbReference>
<feature type="binding site" evidence="14">
    <location>
        <position position="434"/>
    </location>
    <ligand>
        <name>Zn(2+)</name>
        <dbReference type="ChEBI" id="CHEBI:29105"/>
    </ligand>
</feature>
<protein>
    <recommendedName>
        <fullName evidence="3 14">DNA ligase</fullName>
        <ecNumber evidence="2 14">6.5.1.2</ecNumber>
    </recommendedName>
    <alternativeName>
        <fullName evidence="14">Polydeoxyribonucleotide synthase [NAD(+)]</fullName>
    </alternativeName>
</protein>
<comment type="catalytic activity">
    <reaction evidence="12 14 15">
        <text>NAD(+) + (deoxyribonucleotide)n-3'-hydroxyl + 5'-phospho-(deoxyribonucleotide)m = (deoxyribonucleotide)n+m + AMP + beta-nicotinamide D-nucleotide.</text>
        <dbReference type="EC" id="6.5.1.2"/>
    </reaction>
</comment>
<dbReference type="InterPro" id="IPR041663">
    <property type="entry name" value="DisA/LigA_HHH"/>
</dbReference>
<dbReference type="Pfam" id="PF03119">
    <property type="entry name" value="DNA_ligase_ZBD"/>
    <property type="match status" value="1"/>
</dbReference>
<dbReference type="GO" id="GO:0003677">
    <property type="term" value="F:DNA binding"/>
    <property type="evidence" value="ECO:0007669"/>
    <property type="project" value="InterPro"/>
</dbReference>
<evidence type="ECO:0000256" key="11">
    <source>
        <dbReference type="ARBA" id="ARBA00023204"/>
    </source>
</evidence>
<dbReference type="GO" id="GO:0046872">
    <property type="term" value="F:metal ion binding"/>
    <property type="evidence" value="ECO:0007669"/>
    <property type="project" value="UniProtKB-KW"/>
</dbReference>
<comment type="caution">
    <text evidence="17">The sequence shown here is derived from an EMBL/GenBank/DDBJ whole genome shotgun (WGS) entry which is preliminary data.</text>
</comment>
<dbReference type="CDD" id="cd00114">
    <property type="entry name" value="LIGANc"/>
    <property type="match status" value="1"/>
</dbReference>
<feature type="binding site" evidence="14">
    <location>
        <position position="116"/>
    </location>
    <ligand>
        <name>NAD(+)</name>
        <dbReference type="ChEBI" id="CHEBI:57540"/>
    </ligand>
</feature>
<dbReference type="InterPro" id="IPR013839">
    <property type="entry name" value="DNAligase_adenylation"/>
</dbReference>
<dbReference type="InterPro" id="IPR004149">
    <property type="entry name" value="Znf_DNAligase_C4"/>
</dbReference>
<dbReference type="NCBIfam" id="TIGR00575">
    <property type="entry name" value="dnlj"/>
    <property type="match status" value="1"/>
</dbReference>
<feature type="binding site" evidence="14">
    <location>
        <position position="292"/>
    </location>
    <ligand>
        <name>NAD(+)</name>
        <dbReference type="ChEBI" id="CHEBI:57540"/>
    </ligand>
</feature>
<dbReference type="InterPro" id="IPR003583">
    <property type="entry name" value="Hlx-hairpin-Hlx_DNA-bd_motif"/>
</dbReference>